<dbReference type="Proteomes" id="UP001497482">
    <property type="component" value="Chromosome 5"/>
</dbReference>
<dbReference type="InterPro" id="IPR013783">
    <property type="entry name" value="Ig-like_fold"/>
</dbReference>
<feature type="transmembrane region" description="Helical" evidence="1">
    <location>
        <begin position="142"/>
        <end position="167"/>
    </location>
</feature>
<keyword evidence="1" id="KW-0472">Membrane</keyword>
<keyword evidence="1" id="KW-0812">Transmembrane</keyword>
<keyword evidence="5" id="KW-1185">Reference proteome</keyword>
<evidence type="ECO:0000313" key="5">
    <source>
        <dbReference type="Proteomes" id="UP001497482"/>
    </source>
</evidence>
<sequence>MLLPLILLLAMEFEVMLLSLTEVSSRCGEDVVLMCEANIDVNKYLSITWYKGNKEGIIRKNLPDKLSWYDFGRNVSLNNDNSLQLAKVTPDDSGRYECMVSARVGFQNLKLPVQLTVQDCEPDVTTEGPHGPEGPQAPHLPLVWSLVGYGAVAFTKITLSIMIIWIFHICSRRKRRLGR</sequence>
<dbReference type="CDD" id="cd00096">
    <property type="entry name" value="Ig"/>
    <property type="match status" value="1"/>
</dbReference>
<organism evidence="4 5">
    <name type="scientific">Knipowitschia caucasica</name>
    <name type="common">Caucasian dwarf goby</name>
    <name type="synonym">Pomatoschistus caucasicus</name>
    <dbReference type="NCBI Taxonomy" id="637954"/>
    <lineage>
        <taxon>Eukaryota</taxon>
        <taxon>Metazoa</taxon>
        <taxon>Chordata</taxon>
        <taxon>Craniata</taxon>
        <taxon>Vertebrata</taxon>
        <taxon>Euteleostomi</taxon>
        <taxon>Actinopterygii</taxon>
        <taxon>Neopterygii</taxon>
        <taxon>Teleostei</taxon>
        <taxon>Neoteleostei</taxon>
        <taxon>Acanthomorphata</taxon>
        <taxon>Gobiaria</taxon>
        <taxon>Gobiiformes</taxon>
        <taxon>Gobioidei</taxon>
        <taxon>Gobiidae</taxon>
        <taxon>Gobiinae</taxon>
        <taxon>Knipowitschia</taxon>
    </lineage>
</organism>
<dbReference type="Pfam" id="PF13927">
    <property type="entry name" value="Ig_3"/>
    <property type="match status" value="1"/>
</dbReference>
<dbReference type="PANTHER" id="PTHR15193:SF1">
    <property type="entry name" value="CD83 ANTIGEN"/>
    <property type="match status" value="1"/>
</dbReference>
<proteinExistence type="predicted"/>
<dbReference type="PANTHER" id="PTHR15193">
    <property type="entry name" value="CD83 ANTIGEN"/>
    <property type="match status" value="1"/>
</dbReference>
<gene>
    <name evidence="4" type="ORF">KC01_LOCUS33650</name>
</gene>
<dbReference type="SUPFAM" id="SSF48726">
    <property type="entry name" value="Immunoglobulin"/>
    <property type="match status" value="1"/>
</dbReference>
<protein>
    <recommendedName>
        <fullName evidence="3">Ig-like domain-containing protein</fullName>
    </recommendedName>
</protein>
<name>A0AAV2LZH8_KNICA</name>
<reference evidence="4 5" key="1">
    <citation type="submission" date="2024-04" db="EMBL/GenBank/DDBJ databases">
        <authorList>
            <person name="Waldvogel A.-M."/>
            <person name="Schoenle A."/>
        </authorList>
    </citation>
    <scope>NUCLEOTIDE SEQUENCE [LARGE SCALE GENOMIC DNA]</scope>
</reference>
<dbReference type="InterPro" id="IPR036179">
    <property type="entry name" value="Ig-like_dom_sf"/>
</dbReference>
<dbReference type="Gene3D" id="2.60.40.10">
    <property type="entry name" value="Immunoglobulins"/>
    <property type="match status" value="1"/>
</dbReference>
<dbReference type="InterPro" id="IPR003598">
    <property type="entry name" value="Ig_sub2"/>
</dbReference>
<evidence type="ECO:0000259" key="3">
    <source>
        <dbReference type="PROSITE" id="PS50835"/>
    </source>
</evidence>
<evidence type="ECO:0000313" key="4">
    <source>
        <dbReference type="EMBL" id="CAL1606474.1"/>
    </source>
</evidence>
<dbReference type="PROSITE" id="PS50835">
    <property type="entry name" value="IG_LIKE"/>
    <property type="match status" value="1"/>
</dbReference>
<keyword evidence="2" id="KW-0732">Signal</keyword>
<feature type="chain" id="PRO_5043550730" description="Ig-like domain-containing protein" evidence="2">
    <location>
        <begin position="18"/>
        <end position="179"/>
    </location>
</feature>
<feature type="domain" description="Ig-like" evidence="3">
    <location>
        <begin position="4"/>
        <end position="116"/>
    </location>
</feature>
<dbReference type="InterPro" id="IPR003599">
    <property type="entry name" value="Ig_sub"/>
</dbReference>
<dbReference type="InterPro" id="IPR007110">
    <property type="entry name" value="Ig-like_dom"/>
</dbReference>
<keyword evidence="1" id="KW-1133">Transmembrane helix</keyword>
<dbReference type="SMART" id="SM00408">
    <property type="entry name" value="IGc2"/>
    <property type="match status" value="1"/>
</dbReference>
<dbReference type="EMBL" id="OZ035827">
    <property type="protein sequence ID" value="CAL1606474.1"/>
    <property type="molecule type" value="Genomic_DNA"/>
</dbReference>
<dbReference type="SMART" id="SM00409">
    <property type="entry name" value="IG"/>
    <property type="match status" value="1"/>
</dbReference>
<accession>A0AAV2LZH8</accession>
<evidence type="ECO:0000256" key="2">
    <source>
        <dbReference type="SAM" id="SignalP"/>
    </source>
</evidence>
<evidence type="ECO:0000256" key="1">
    <source>
        <dbReference type="SAM" id="Phobius"/>
    </source>
</evidence>
<feature type="signal peptide" evidence="2">
    <location>
        <begin position="1"/>
        <end position="17"/>
    </location>
</feature>
<dbReference type="AlphaFoldDB" id="A0AAV2LZH8"/>